<comment type="similarity">
    <text evidence="4">Belongs to the L/F-transferase family.</text>
</comment>
<sequence>MSMHIPYITTPQDLPSHTTILSGAPNFQNIFGASTEISADWVKTAYQRGLFPWYSAGEPVLWHSPNPRMVLPLDHFNCSPSLRKRLKQWARSPKYDMRVTLNHDFEQVIAACAQTPRNGQDGTWITPELTQAYVDLHHQHHAVSVEVWQGEQLVAGLYGVLIGHMFFGESMFTHITDGSKVALACWVKYLQQEQFKIIDCQQETEHLTRLGGAPISRAQFFRESAQLMQHASIDWAKMAAQDNLLNFYL</sequence>
<evidence type="ECO:0000256" key="4">
    <source>
        <dbReference type="HAMAP-Rule" id="MF_00688"/>
    </source>
</evidence>
<comment type="catalytic activity">
    <reaction evidence="4">
        <text>N-terminal L-arginyl-[protein] + L-leucyl-tRNA(Leu) = N-terminal L-leucyl-L-arginyl-[protein] + tRNA(Leu) + H(+)</text>
        <dbReference type="Rhea" id="RHEA:50416"/>
        <dbReference type="Rhea" id="RHEA-COMP:9613"/>
        <dbReference type="Rhea" id="RHEA-COMP:9622"/>
        <dbReference type="Rhea" id="RHEA-COMP:12672"/>
        <dbReference type="Rhea" id="RHEA-COMP:12673"/>
        <dbReference type="ChEBI" id="CHEBI:15378"/>
        <dbReference type="ChEBI" id="CHEBI:64719"/>
        <dbReference type="ChEBI" id="CHEBI:78442"/>
        <dbReference type="ChEBI" id="CHEBI:78494"/>
        <dbReference type="ChEBI" id="CHEBI:133044"/>
        <dbReference type="EC" id="2.3.2.6"/>
    </reaction>
</comment>
<dbReference type="SUPFAM" id="SSF55729">
    <property type="entry name" value="Acyl-CoA N-acyltransferases (Nat)"/>
    <property type="match status" value="1"/>
</dbReference>
<dbReference type="Proteomes" id="UP000252182">
    <property type="component" value="Chromosome"/>
</dbReference>
<dbReference type="InterPro" id="IPR042203">
    <property type="entry name" value="Leu/Phe-tRNA_Trfase_C"/>
</dbReference>
<dbReference type="GO" id="GO:0005737">
    <property type="term" value="C:cytoplasm"/>
    <property type="evidence" value="ECO:0007669"/>
    <property type="project" value="UniProtKB-SubCell"/>
</dbReference>
<dbReference type="EMBL" id="CP031124">
    <property type="protein sequence ID" value="AXF86183.1"/>
    <property type="molecule type" value="Genomic_DNA"/>
</dbReference>
<protein>
    <recommendedName>
        <fullName evidence="4">Leucyl/phenylalanyl-tRNA--protein transferase</fullName>
        <ecNumber evidence="4">2.3.2.6</ecNumber>
    </recommendedName>
    <alternativeName>
        <fullName evidence="4">L/F-transferase</fullName>
    </alternativeName>
    <alternativeName>
        <fullName evidence="4">Leucyltransferase</fullName>
    </alternativeName>
    <alternativeName>
        <fullName evidence="4">Phenyalanyltransferase</fullName>
    </alternativeName>
</protein>
<dbReference type="PANTHER" id="PTHR30098">
    <property type="entry name" value="LEUCYL/PHENYLALANYL-TRNA--PROTEIN TRANSFERASE"/>
    <property type="match status" value="1"/>
</dbReference>
<evidence type="ECO:0000256" key="1">
    <source>
        <dbReference type="ARBA" id="ARBA00022490"/>
    </source>
</evidence>
<evidence type="ECO:0000313" key="5">
    <source>
        <dbReference type="EMBL" id="AXF86183.1"/>
    </source>
</evidence>
<dbReference type="PANTHER" id="PTHR30098:SF2">
    <property type="entry name" value="LEUCYL_PHENYLALANYL-TRNA--PROTEIN TRANSFERASE"/>
    <property type="match status" value="1"/>
</dbReference>
<dbReference type="GO" id="GO:0030163">
    <property type="term" value="P:protein catabolic process"/>
    <property type="evidence" value="ECO:0007669"/>
    <property type="project" value="UniProtKB-UniRule"/>
</dbReference>
<evidence type="ECO:0000256" key="2">
    <source>
        <dbReference type="ARBA" id="ARBA00022679"/>
    </source>
</evidence>
<dbReference type="InterPro" id="IPR004616">
    <property type="entry name" value="Leu/Phe-tRNA_Trfase"/>
</dbReference>
<dbReference type="Pfam" id="PF03588">
    <property type="entry name" value="Leu_Phe_trans"/>
    <property type="match status" value="1"/>
</dbReference>
<keyword evidence="1 4" id="KW-0963">Cytoplasm</keyword>
<proteinExistence type="inferred from homology"/>
<gene>
    <name evidence="4 5" type="primary">aat</name>
    <name evidence="5" type="ORF">DTO96_101924</name>
</gene>
<comment type="subcellular location">
    <subcellularLocation>
        <location evidence="4">Cytoplasm</location>
    </subcellularLocation>
</comment>
<comment type="catalytic activity">
    <reaction evidence="4">
        <text>N-terminal L-lysyl-[protein] + L-leucyl-tRNA(Leu) = N-terminal L-leucyl-L-lysyl-[protein] + tRNA(Leu) + H(+)</text>
        <dbReference type="Rhea" id="RHEA:12340"/>
        <dbReference type="Rhea" id="RHEA-COMP:9613"/>
        <dbReference type="Rhea" id="RHEA-COMP:9622"/>
        <dbReference type="Rhea" id="RHEA-COMP:12670"/>
        <dbReference type="Rhea" id="RHEA-COMP:12671"/>
        <dbReference type="ChEBI" id="CHEBI:15378"/>
        <dbReference type="ChEBI" id="CHEBI:65249"/>
        <dbReference type="ChEBI" id="CHEBI:78442"/>
        <dbReference type="ChEBI" id="CHEBI:78494"/>
        <dbReference type="ChEBI" id="CHEBI:133043"/>
        <dbReference type="EC" id="2.3.2.6"/>
    </reaction>
</comment>
<keyword evidence="6" id="KW-1185">Reference proteome</keyword>
<dbReference type="AlphaFoldDB" id="A0A345DCU5"/>
<dbReference type="Gene3D" id="3.40.630.70">
    <property type="entry name" value="Leucyl/phenylalanyl-tRNA-protein transferase, C-terminal domain"/>
    <property type="match status" value="1"/>
</dbReference>
<name>A0A345DCU5_9BURK</name>
<evidence type="ECO:0000256" key="3">
    <source>
        <dbReference type="ARBA" id="ARBA00023315"/>
    </source>
</evidence>
<comment type="catalytic activity">
    <reaction evidence="4">
        <text>L-phenylalanyl-tRNA(Phe) + an N-terminal L-alpha-aminoacyl-[protein] = an N-terminal L-phenylalanyl-L-alpha-aminoacyl-[protein] + tRNA(Phe)</text>
        <dbReference type="Rhea" id="RHEA:43632"/>
        <dbReference type="Rhea" id="RHEA-COMP:9668"/>
        <dbReference type="Rhea" id="RHEA-COMP:9699"/>
        <dbReference type="Rhea" id="RHEA-COMP:10636"/>
        <dbReference type="Rhea" id="RHEA-COMP:10637"/>
        <dbReference type="ChEBI" id="CHEBI:78442"/>
        <dbReference type="ChEBI" id="CHEBI:78531"/>
        <dbReference type="ChEBI" id="CHEBI:78597"/>
        <dbReference type="ChEBI" id="CHEBI:83561"/>
        <dbReference type="EC" id="2.3.2.6"/>
    </reaction>
</comment>
<dbReference type="InterPro" id="IPR016181">
    <property type="entry name" value="Acyl_CoA_acyltransferase"/>
</dbReference>
<keyword evidence="3 4" id="KW-0012">Acyltransferase</keyword>
<reference evidence="6" key="1">
    <citation type="submission" date="2018-07" db="EMBL/GenBank/DDBJ databases">
        <authorList>
            <person name="Kim H."/>
        </authorList>
    </citation>
    <scope>NUCLEOTIDE SEQUENCE [LARGE SCALE GENOMIC DNA]</scope>
    <source>
        <strain evidence="6">F02</strain>
    </source>
</reference>
<dbReference type="EC" id="2.3.2.6" evidence="4"/>
<keyword evidence="2 4" id="KW-0808">Transferase</keyword>
<dbReference type="HAMAP" id="MF_00688">
    <property type="entry name" value="Leu_Phe_trans"/>
    <property type="match status" value="1"/>
</dbReference>
<dbReference type="GO" id="GO:0008914">
    <property type="term" value="F:leucyl-tRNA--protein transferase activity"/>
    <property type="evidence" value="ECO:0007669"/>
    <property type="project" value="UniProtKB-UniRule"/>
</dbReference>
<organism evidence="5 6">
    <name type="scientific">Ephemeroptericola cinctiostellae</name>
    <dbReference type="NCBI Taxonomy" id="2268024"/>
    <lineage>
        <taxon>Bacteria</taxon>
        <taxon>Pseudomonadati</taxon>
        <taxon>Pseudomonadota</taxon>
        <taxon>Betaproteobacteria</taxon>
        <taxon>Burkholderiales</taxon>
        <taxon>Burkholderiaceae</taxon>
        <taxon>Ephemeroptericola</taxon>
    </lineage>
</organism>
<dbReference type="NCBIfam" id="TIGR00667">
    <property type="entry name" value="aat"/>
    <property type="match status" value="1"/>
</dbReference>
<dbReference type="Gene3D" id="3.30.70.3550">
    <property type="entry name" value="Leucyl/phenylalanyl-tRNA-protein transferase, N-terminal domain"/>
    <property type="match status" value="1"/>
</dbReference>
<accession>A0A345DCU5</accession>
<comment type="function">
    <text evidence="4">Functions in the N-end rule pathway of protein degradation where it conjugates Leu, Phe and, less efficiently, Met from aminoacyl-tRNAs to the N-termini of proteins containing an N-terminal arginine or lysine.</text>
</comment>
<dbReference type="InterPro" id="IPR042221">
    <property type="entry name" value="Leu/Phe-tRNA_Trfase_N"/>
</dbReference>
<dbReference type="KEGG" id="hyf:DTO96_101924"/>
<evidence type="ECO:0000313" key="6">
    <source>
        <dbReference type="Proteomes" id="UP000252182"/>
    </source>
</evidence>